<dbReference type="SUPFAM" id="SSF56281">
    <property type="entry name" value="Metallo-hydrolase/oxidoreductase"/>
    <property type="match status" value="1"/>
</dbReference>
<dbReference type="GeneID" id="25984047"/>
<proteinExistence type="predicted"/>
<organism evidence="1 2">
    <name type="scientific">Trichosporon asahii var. asahii (strain ATCC 90039 / CBS 2479 / JCM 2466 / KCTC 7840 / NBRC 103889/ NCYC 2677 / UAMH 7654)</name>
    <name type="common">Yeast</name>
    <dbReference type="NCBI Taxonomy" id="1186058"/>
    <lineage>
        <taxon>Eukaryota</taxon>
        <taxon>Fungi</taxon>
        <taxon>Dikarya</taxon>
        <taxon>Basidiomycota</taxon>
        <taxon>Agaricomycotina</taxon>
        <taxon>Tremellomycetes</taxon>
        <taxon>Trichosporonales</taxon>
        <taxon>Trichosporonaceae</taxon>
        <taxon>Trichosporon</taxon>
    </lineage>
</organism>
<evidence type="ECO:0008006" key="3">
    <source>
        <dbReference type="Google" id="ProtNLM"/>
    </source>
</evidence>
<dbReference type="RefSeq" id="XP_014181323.1">
    <property type="nucleotide sequence ID" value="XM_014325848.1"/>
</dbReference>
<dbReference type="VEuPathDB" id="FungiDB:A1Q1_00533"/>
<gene>
    <name evidence="1" type="ORF">A1Q1_00533</name>
</gene>
<comment type="caution">
    <text evidence="1">The sequence shown here is derived from an EMBL/GenBank/DDBJ whole genome shotgun (WGS) entry which is preliminary data.</text>
</comment>
<dbReference type="HOGENOM" id="CLU_056292_1_0_1"/>
<dbReference type="PANTHER" id="PTHR33835">
    <property type="entry name" value="YALI0C07656P"/>
    <property type="match status" value="1"/>
</dbReference>
<evidence type="ECO:0000313" key="2">
    <source>
        <dbReference type="Proteomes" id="UP000002748"/>
    </source>
</evidence>
<dbReference type="PANTHER" id="PTHR33835:SF1">
    <property type="entry name" value="METALLO-BETA-LACTAMASE DOMAIN-CONTAINING PROTEIN"/>
    <property type="match status" value="1"/>
</dbReference>
<dbReference type="AlphaFoldDB" id="J6F4P2"/>
<dbReference type="InterPro" id="IPR025638">
    <property type="entry name" value="DUF4336"/>
</dbReference>
<dbReference type="EMBL" id="ALBS01000124">
    <property type="protein sequence ID" value="EJT50232.1"/>
    <property type="molecule type" value="Genomic_DNA"/>
</dbReference>
<dbReference type="Proteomes" id="UP000002748">
    <property type="component" value="Unassembled WGS sequence"/>
</dbReference>
<evidence type="ECO:0000313" key="1">
    <source>
        <dbReference type="EMBL" id="EJT50232.1"/>
    </source>
</evidence>
<reference evidence="1 2" key="1">
    <citation type="journal article" date="2012" name="Eukaryot. Cell">
        <title>Draft genome sequence of CBS 2479, the standard type strain of Trichosporon asahii.</title>
        <authorList>
            <person name="Yang R.Y."/>
            <person name="Li H.T."/>
            <person name="Zhu H."/>
            <person name="Zhou G.P."/>
            <person name="Wang M."/>
            <person name="Wang L."/>
        </authorList>
    </citation>
    <scope>NUCLEOTIDE SEQUENCE [LARGE SCALE GENOMIC DNA]</scope>
    <source>
        <strain evidence="2">ATCC 90039 / CBS 2479 / JCM 2466 / KCTC 7840 / NCYC 2677 / UAMH 7654</strain>
    </source>
</reference>
<sequence>MASYESLAPASTDARDAKLVIREVLPGMVTFSLPFVSFEAARQANGQERFGWIPIGGRSTAIKLPEGLFVYVSHPLTTATQEALQKLGGPVKWLVTPDGEHGMNIKAWSEAFPDAKPIGVERFAREKPDVKWAGLFGAGGENKTYGFENEISLHNVSAHRNDELVAIHHPTGTLLEADLLFNLPPTEQYSRSHIPGWFRVLLGSGSSMSPGGTLHQKLAGGLFEDKEKAKREMAPIFEAKWDRIIPCHGDVIESGGKAKWNEIWGKYAPSVSVE</sequence>
<name>J6F4P2_TRIAS</name>
<dbReference type="InterPro" id="IPR036866">
    <property type="entry name" value="RibonucZ/Hydroxyglut_hydro"/>
</dbReference>
<protein>
    <recommendedName>
        <fullName evidence="3">Metallo-beta-lactamase domain-containing protein</fullName>
    </recommendedName>
</protein>
<dbReference type="OrthoDB" id="421671at2759"/>
<dbReference type="KEGG" id="tasa:A1Q1_00533"/>
<accession>J6F4P2</accession>